<gene>
    <name evidence="6" type="primary">groEL</name>
    <name evidence="6" type="synonym">groL</name>
    <name evidence="9" type="ORF">C7378_0962</name>
</gene>
<feature type="binding site" evidence="6">
    <location>
        <begin position="29"/>
        <end position="32"/>
    </location>
    <ligand>
        <name>ATP</name>
        <dbReference type="ChEBI" id="CHEBI:30616"/>
    </ligand>
</feature>
<dbReference type="SUPFAM" id="SSF52029">
    <property type="entry name" value="GroEL apical domain-like"/>
    <property type="match status" value="1"/>
</dbReference>
<comment type="caution">
    <text evidence="6">Lacks conserved residue(s) required for the propagation of feature annotation.</text>
</comment>
<sequence length="555" mass="58905">MAKQILHGEDSRQAILRGVNTLADAVKVTLGPKGRNVVIEKKFGSPTITKDGVTVAKEIELKDSLENMGAQMVREVASKTSDVAGDGTTTATVLAQAIYREGVKTVAAGANPMALKRGIDKAVETIVGKRDEHGEVHGGALSKFSKPVTGEMIAQVGTISANSDSTIGTIIAEAMKKVGKDGVITVEESKTLETQLEVVEGMQFDRGYLSPYFVTDPDRMEASLEEPYILIHEKKISSMKDLLPLLEQVARNGKPLVIIAEDVDGEALATLVVNKLRGTLNVAAVKAPGFGDRRKAMLEDIAKLTGGRAITEDLGIKLENVKIEDLGRAKRVSIDKDNTTIVEGRGEQSAIAGRVKEIRNQIDKTTSDYDREKLQERLAKLVGGVAVIKVGAATETEMKEKKARVEDAMHATRAAVEEGIVPGGGVALVRCTPDVEALIKTLEGDEKIGAQIIRRAIEEPLRQIVGNAGEEGAVVVGKIHESKEAHFGYNAGTGVFEDLVKAGVIDPTKVTRTALQNAASIAGLMLTTEAMVADIPEPKAAAPAGGHGGGMEGMY</sequence>
<dbReference type="FunFam" id="1.10.560.10:FF:000001">
    <property type="entry name" value="60 kDa chaperonin"/>
    <property type="match status" value="1"/>
</dbReference>
<proteinExistence type="inferred from homology"/>
<keyword evidence="3 6" id="KW-0067">ATP-binding</keyword>
<dbReference type="EMBL" id="SMGK01000001">
    <property type="protein sequence ID" value="TCK75958.1"/>
    <property type="molecule type" value="Genomic_DNA"/>
</dbReference>
<dbReference type="AlphaFoldDB" id="A0A4R1LBU8"/>
<dbReference type="Gene3D" id="1.10.560.10">
    <property type="entry name" value="GroEL-like equatorial domain"/>
    <property type="match status" value="1"/>
</dbReference>
<dbReference type="GO" id="GO:0005737">
    <property type="term" value="C:cytoplasm"/>
    <property type="evidence" value="ECO:0007669"/>
    <property type="project" value="UniProtKB-SubCell"/>
</dbReference>
<dbReference type="GO" id="GO:0005524">
    <property type="term" value="F:ATP binding"/>
    <property type="evidence" value="ECO:0007669"/>
    <property type="project" value="UniProtKB-UniRule"/>
</dbReference>
<evidence type="ECO:0000256" key="3">
    <source>
        <dbReference type="ARBA" id="ARBA00022840"/>
    </source>
</evidence>
<comment type="caution">
    <text evidence="9">The sequence shown here is derived from an EMBL/GenBank/DDBJ whole genome shotgun (WGS) entry which is preliminary data.</text>
</comment>
<dbReference type="InterPro" id="IPR027413">
    <property type="entry name" value="GROEL-like_equatorial_sf"/>
</dbReference>
<dbReference type="CDD" id="cd03344">
    <property type="entry name" value="GroEL"/>
    <property type="match status" value="1"/>
</dbReference>
<dbReference type="GO" id="GO:0016853">
    <property type="term" value="F:isomerase activity"/>
    <property type="evidence" value="ECO:0007669"/>
    <property type="project" value="UniProtKB-KW"/>
</dbReference>
<dbReference type="SUPFAM" id="SSF54849">
    <property type="entry name" value="GroEL-intermediate domain like"/>
    <property type="match status" value="1"/>
</dbReference>
<keyword evidence="4 6" id="KW-0143">Chaperone</keyword>
<dbReference type="InterPro" id="IPR027410">
    <property type="entry name" value="TCP-1-like_intermed_sf"/>
</dbReference>
<dbReference type="FunFam" id="3.50.7.10:FF:000001">
    <property type="entry name" value="60 kDa chaperonin"/>
    <property type="match status" value="1"/>
</dbReference>
<comment type="function">
    <text evidence="6 8">Together with its co-chaperonin GroES, plays an essential role in assisting protein folding. The GroEL-GroES system forms a nano-cage that allows encapsulation of the non-native substrate proteins and provides a physical environment optimized to promote and accelerate protein folding.</text>
</comment>
<protein>
    <recommendedName>
        <fullName evidence="6">Chaperonin GroEL</fullName>
        <ecNumber evidence="6">5.6.1.7</ecNumber>
    </recommendedName>
    <alternativeName>
        <fullName evidence="6">60 kDa chaperonin</fullName>
    </alternativeName>
    <alternativeName>
        <fullName evidence="6">Chaperonin-60</fullName>
        <shortName evidence="6">Cpn60</shortName>
    </alternativeName>
</protein>
<keyword evidence="5 6" id="KW-0413">Isomerase</keyword>
<keyword evidence="10" id="KW-1185">Reference proteome</keyword>
<dbReference type="PROSITE" id="PS00296">
    <property type="entry name" value="CHAPERONINS_CPN60"/>
    <property type="match status" value="1"/>
</dbReference>
<dbReference type="RefSeq" id="WP_131992380.1">
    <property type="nucleotide sequence ID" value="NZ_SMGK01000001.1"/>
</dbReference>
<comment type="subcellular location">
    <subcellularLocation>
        <location evidence="6">Cytoplasm</location>
    </subcellularLocation>
</comment>
<dbReference type="NCBIfam" id="NF009489">
    <property type="entry name" value="PRK12851.1"/>
    <property type="match status" value="1"/>
</dbReference>
<dbReference type="PANTHER" id="PTHR45633">
    <property type="entry name" value="60 KDA HEAT SHOCK PROTEIN, MITOCHONDRIAL"/>
    <property type="match status" value="1"/>
</dbReference>
<dbReference type="InterPro" id="IPR002423">
    <property type="entry name" value="Cpn60/GroEL/TCP-1"/>
</dbReference>
<dbReference type="GO" id="GO:0042026">
    <property type="term" value="P:protein refolding"/>
    <property type="evidence" value="ECO:0007669"/>
    <property type="project" value="UniProtKB-UniRule"/>
</dbReference>
<keyword evidence="6" id="KW-0963">Cytoplasm</keyword>
<evidence type="ECO:0000256" key="4">
    <source>
        <dbReference type="ARBA" id="ARBA00023186"/>
    </source>
</evidence>
<dbReference type="EC" id="5.6.1.7" evidence="6"/>
<comment type="similarity">
    <text evidence="1 6 7">Belongs to the chaperonin (HSP60) family.</text>
</comment>
<feature type="binding site" evidence="6">
    <location>
        <position position="424"/>
    </location>
    <ligand>
        <name>ATP</name>
        <dbReference type="ChEBI" id="CHEBI:30616"/>
    </ligand>
</feature>
<dbReference type="Gene3D" id="3.30.260.10">
    <property type="entry name" value="TCP-1-like chaperonin intermediate domain"/>
    <property type="match status" value="1"/>
</dbReference>
<dbReference type="HAMAP" id="MF_00600">
    <property type="entry name" value="CH60"/>
    <property type="match status" value="1"/>
</dbReference>
<dbReference type="NCBIfam" id="NF009488">
    <property type="entry name" value="PRK12850.1"/>
    <property type="match status" value="1"/>
</dbReference>
<feature type="binding site" evidence="6">
    <location>
        <begin position="86"/>
        <end position="90"/>
    </location>
    <ligand>
        <name>ATP</name>
        <dbReference type="ChEBI" id="CHEBI:30616"/>
    </ligand>
</feature>
<dbReference type="GO" id="GO:0051082">
    <property type="term" value="F:unfolded protein binding"/>
    <property type="evidence" value="ECO:0007669"/>
    <property type="project" value="UniProtKB-UniRule"/>
</dbReference>
<dbReference type="InterPro" id="IPR001844">
    <property type="entry name" value="Cpn60/GroEL"/>
</dbReference>
<name>A0A4R1LBU8_9BACT</name>
<dbReference type="OrthoDB" id="9766614at2"/>
<evidence type="ECO:0000313" key="9">
    <source>
        <dbReference type="EMBL" id="TCK75958.1"/>
    </source>
</evidence>
<dbReference type="Pfam" id="PF00118">
    <property type="entry name" value="Cpn60_TCP1"/>
    <property type="match status" value="1"/>
</dbReference>
<evidence type="ECO:0000256" key="1">
    <source>
        <dbReference type="ARBA" id="ARBA00006607"/>
    </source>
</evidence>
<dbReference type="PRINTS" id="PR00298">
    <property type="entry name" value="CHAPERONIN60"/>
</dbReference>
<keyword evidence="2 6" id="KW-0547">Nucleotide-binding</keyword>
<comment type="subunit">
    <text evidence="6 8">Forms a cylinder of 14 subunits composed of two heptameric rings stacked back-to-back. Interacts with the co-chaperonin GroES.</text>
</comment>
<dbReference type="NCBIfam" id="TIGR02348">
    <property type="entry name" value="GroEL"/>
    <property type="match status" value="1"/>
</dbReference>
<dbReference type="NCBIfam" id="NF000592">
    <property type="entry name" value="PRK00013.1"/>
    <property type="match status" value="1"/>
</dbReference>
<evidence type="ECO:0000256" key="6">
    <source>
        <dbReference type="HAMAP-Rule" id="MF_00600"/>
    </source>
</evidence>
<evidence type="ECO:0000256" key="7">
    <source>
        <dbReference type="RuleBase" id="RU000418"/>
    </source>
</evidence>
<dbReference type="NCBIfam" id="NF009487">
    <property type="entry name" value="PRK12849.1"/>
    <property type="match status" value="1"/>
</dbReference>
<evidence type="ECO:0000256" key="2">
    <source>
        <dbReference type="ARBA" id="ARBA00022741"/>
    </source>
</evidence>
<dbReference type="InterPro" id="IPR018370">
    <property type="entry name" value="Chaperonin_Cpn60_CS"/>
</dbReference>
<accession>A0A4R1LBU8</accession>
<evidence type="ECO:0000313" key="10">
    <source>
        <dbReference type="Proteomes" id="UP000295210"/>
    </source>
</evidence>
<dbReference type="GO" id="GO:0140662">
    <property type="term" value="F:ATP-dependent protein folding chaperone"/>
    <property type="evidence" value="ECO:0007669"/>
    <property type="project" value="InterPro"/>
</dbReference>
<evidence type="ECO:0000256" key="8">
    <source>
        <dbReference type="RuleBase" id="RU000419"/>
    </source>
</evidence>
<dbReference type="InterPro" id="IPR027409">
    <property type="entry name" value="GroEL-like_apical_dom_sf"/>
</dbReference>
<dbReference type="SUPFAM" id="SSF48592">
    <property type="entry name" value="GroEL equatorial domain-like"/>
    <property type="match status" value="1"/>
</dbReference>
<feature type="binding site" evidence="6">
    <location>
        <position position="506"/>
    </location>
    <ligand>
        <name>ATP</name>
        <dbReference type="ChEBI" id="CHEBI:30616"/>
    </ligand>
</feature>
<dbReference type="Proteomes" id="UP000295210">
    <property type="component" value="Unassembled WGS sequence"/>
</dbReference>
<feature type="binding site" evidence="6">
    <location>
        <position position="50"/>
    </location>
    <ligand>
        <name>ATP</name>
        <dbReference type="ChEBI" id="CHEBI:30616"/>
    </ligand>
</feature>
<evidence type="ECO:0000256" key="5">
    <source>
        <dbReference type="ARBA" id="ARBA00023235"/>
    </source>
</evidence>
<organism evidence="9 10">
    <name type="scientific">Acidipila rosea</name>
    <dbReference type="NCBI Taxonomy" id="768535"/>
    <lineage>
        <taxon>Bacteria</taxon>
        <taxon>Pseudomonadati</taxon>
        <taxon>Acidobacteriota</taxon>
        <taxon>Terriglobia</taxon>
        <taxon>Terriglobales</taxon>
        <taxon>Acidobacteriaceae</taxon>
        <taxon>Acidipila</taxon>
    </lineage>
</organism>
<reference evidence="9 10" key="1">
    <citation type="submission" date="2019-03" db="EMBL/GenBank/DDBJ databases">
        <title>Genomic Encyclopedia of Type Strains, Phase IV (KMG-IV): sequencing the most valuable type-strain genomes for metagenomic binning, comparative biology and taxonomic classification.</title>
        <authorList>
            <person name="Goeker M."/>
        </authorList>
    </citation>
    <scope>NUCLEOTIDE SEQUENCE [LARGE SCALE GENOMIC DNA]</scope>
    <source>
        <strain evidence="9 10">DSM 103428</strain>
    </source>
</reference>
<dbReference type="Gene3D" id="3.50.7.10">
    <property type="entry name" value="GroEL"/>
    <property type="match status" value="1"/>
</dbReference>